<protein>
    <recommendedName>
        <fullName evidence="4">Phosphate-selective porin O and P</fullName>
    </recommendedName>
</protein>
<dbReference type="Proteomes" id="UP000093080">
    <property type="component" value="Unassembled WGS sequence"/>
</dbReference>
<evidence type="ECO:0000313" key="3">
    <source>
        <dbReference type="Proteomes" id="UP000093080"/>
    </source>
</evidence>
<organism evidence="2 3">
    <name type="scientific">Dissulfuribacter thermophilus</name>
    <dbReference type="NCBI Taxonomy" id="1156395"/>
    <lineage>
        <taxon>Bacteria</taxon>
        <taxon>Pseudomonadati</taxon>
        <taxon>Thermodesulfobacteriota</taxon>
        <taxon>Dissulfuribacteria</taxon>
        <taxon>Dissulfuribacterales</taxon>
        <taxon>Dissulfuribacteraceae</taxon>
        <taxon>Dissulfuribacter</taxon>
    </lineage>
</organism>
<keyword evidence="1" id="KW-0175">Coiled coil</keyword>
<proteinExistence type="predicted"/>
<accession>A0A1B9F5P4</accession>
<sequence>MVSKRYLFFTIMVFWLGFWGCLQGSLRAEVKDPLLKVLVRKGLLTEKEALEIKKEAELEAKKEKERIASEVKSRIEAEGEKIPKGLKGVKLGTLTYLDYSSGYGPFSQDGSKDSTNYFSITRAYLNFEKKITPWFSFRFTPDIHSGNGDDYDLRIKYAYAKFKLPSVGPFTGLFIEAGQGHFPWLDFQEHVNPYRMQGTMPREFFGTFNSADRGISLAGDIGGKLDSVFIEKLSAHYPTFDHYVGKYGTFWLSVMNGAGYHNKEVNQNKGVEGRITLRPFGNSTTGMLPLAGLQASYFFIVGEGNDENSLGGSAPNYLVNLFMLSYQHPWFVLTAEYSTSTGNNSGSWVVTRPDGRIEELDTVCYSVFGDVTLPILSEKLHVTGRFDWFDPDKEGVNDTARHYMMGLAYYLTGKNIILLNAEWMDYDRNFRIKPTLDFGKWGKYNPSGVGDLEDGFRIQTTLQVSF</sequence>
<dbReference type="EMBL" id="MAGO01000006">
    <property type="protein sequence ID" value="OCC15193.1"/>
    <property type="molecule type" value="Genomic_DNA"/>
</dbReference>
<comment type="caution">
    <text evidence="2">The sequence shown here is derived from an EMBL/GenBank/DDBJ whole genome shotgun (WGS) entry which is preliminary data.</text>
</comment>
<gene>
    <name evidence="2" type="ORF">DBT_1313</name>
</gene>
<dbReference type="SUPFAM" id="SSF56935">
    <property type="entry name" value="Porins"/>
    <property type="match status" value="1"/>
</dbReference>
<keyword evidence="3" id="KW-1185">Reference proteome</keyword>
<evidence type="ECO:0000313" key="2">
    <source>
        <dbReference type="EMBL" id="OCC15193.1"/>
    </source>
</evidence>
<reference evidence="2 3" key="1">
    <citation type="submission" date="2016-06" db="EMBL/GenBank/DDBJ databases">
        <title>Respiratory ammonification of nitrate coupled to the oxidation of elemental sulfur in deep-sea autotrophic thermophilic bacteria.</title>
        <authorList>
            <person name="Slobodkina G.B."/>
            <person name="Mardanov A.V."/>
            <person name="Ravin N.V."/>
            <person name="Frolova A.A."/>
            <person name="Viryasiv M.B."/>
            <person name="Chernyh N.A."/>
            <person name="Bonch-Osmolovskaya E.A."/>
            <person name="Slobodkin A.I."/>
        </authorList>
    </citation>
    <scope>NUCLEOTIDE SEQUENCE [LARGE SCALE GENOMIC DNA]</scope>
    <source>
        <strain evidence="2 3">S69</strain>
    </source>
</reference>
<dbReference type="OrthoDB" id="5501113at2"/>
<dbReference type="RefSeq" id="WP_067617907.1">
    <property type="nucleotide sequence ID" value="NZ_MAGO01000006.1"/>
</dbReference>
<dbReference type="InterPro" id="IPR023614">
    <property type="entry name" value="Porin_dom_sf"/>
</dbReference>
<name>A0A1B9F5P4_9BACT</name>
<evidence type="ECO:0000256" key="1">
    <source>
        <dbReference type="SAM" id="Coils"/>
    </source>
</evidence>
<evidence type="ECO:0008006" key="4">
    <source>
        <dbReference type="Google" id="ProtNLM"/>
    </source>
</evidence>
<dbReference type="AlphaFoldDB" id="A0A1B9F5P4"/>
<feature type="coiled-coil region" evidence="1">
    <location>
        <begin position="46"/>
        <end position="73"/>
    </location>
</feature>
<dbReference type="Gene3D" id="2.40.160.10">
    <property type="entry name" value="Porin"/>
    <property type="match status" value="1"/>
</dbReference>
<dbReference type="STRING" id="1156395.DBT_1313"/>